<sequence>MDVKVHSIHFKADQKLINFINDKVEKLQVFFDHIIVGEVFLRLDKNSDKENKIAEVKILMPGKELFAKKQCKSFEEAADLCVDALRTQVKKYKGKLAN</sequence>
<accession>A0A556N0Q3</accession>
<organism evidence="1 2">
    <name type="scientific">Fluviicola chungangensis</name>
    <dbReference type="NCBI Taxonomy" id="2597671"/>
    <lineage>
        <taxon>Bacteria</taxon>
        <taxon>Pseudomonadati</taxon>
        <taxon>Bacteroidota</taxon>
        <taxon>Flavobacteriia</taxon>
        <taxon>Flavobacteriales</taxon>
        <taxon>Crocinitomicaceae</taxon>
        <taxon>Fluviicola</taxon>
    </lineage>
</organism>
<dbReference type="Gene3D" id="3.30.160.100">
    <property type="entry name" value="Ribosome hibernation promotion factor-like"/>
    <property type="match status" value="1"/>
</dbReference>
<proteinExistence type="predicted"/>
<dbReference type="InterPro" id="IPR003489">
    <property type="entry name" value="RHF/RaiA"/>
</dbReference>
<dbReference type="Pfam" id="PF02482">
    <property type="entry name" value="Ribosomal_S30AE"/>
    <property type="match status" value="1"/>
</dbReference>
<dbReference type="SUPFAM" id="SSF69754">
    <property type="entry name" value="Ribosome binding protein Y (YfiA homologue)"/>
    <property type="match status" value="1"/>
</dbReference>
<reference evidence="1 2" key="1">
    <citation type="submission" date="2019-07" db="EMBL/GenBank/DDBJ databases">
        <authorList>
            <person name="Huq M.A."/>
        </authorList>
    </citation>
    <scope>NUCLEOTIDE SEQUENCE [LARGE SCALE GENOMIC DNA]</scope>
    <source>
        <strain evidence="1 2">MAH-3</strain>
    </source>
</reference>
<dbReference type="EMBL" id="VLPL01000003">
    <property type="protein sequence ID" value="TSJ45655.1"/>
    <property type="molecule type" value="Genomic_DNA"/>
</dbReference>
<dbReference type="Proteomes" id="UP000316008">
    <property type="component" value="Unassembled WGS sequence"/>
</dbReference>
<gene>
    <name evidence="1" type="ORF">FO442_07830</name>
</gene>
<comment type="caution">
    <text evidence="1">The sequence shown here is derived from an EMBL/GenBank/DDBJ whole genome shotgun (WGS) entry which is preliminary data.</text>
</comment>
<keyword evidence="2" id="KW-1185">Reference proteome</keyword>
<dbReference type="RefSeq" id="WP_144332611.1">
    <property type="nucleotide sequence ID" value="NZ_VLPL01000003.1"/>
</dbReference>
<evidence type="ECO:0000313" key="1">
    <source>
        <dbReference type="EMBL" id="TSJ45655.1"/>
    </source>
</evidence>
<dbReference type="InterPro" id="IPR036567">
    <property type="entry name" value="RHF-like"/>
</dbReference>
<name>A0A556N0Q3_9FLAO</name>
<evidence type="ECO:0000313" key="2">
    <source>
        <dbReference type="Proteomes" id="UP000316008"/>
    </source>
</evidence>
<dbReference type="OrthoDB" id="9808702at2"/>
<dbReference type="AlphaFoldDB" id="A0A556N0Q3"/>
<protein>
    <submittedName>
        <fullName evidence="1">HPF/RaiA family ribosome-associated protein</fullName>
    </submittedName>
</protein>